<evidence type="ECO:0000259" key="7">
    <source>
        <dbReference type="PROSITE" id="PS50914"/>
    </source>
</evidence>
<evidence type="ECO:0000256" key="2">
    <source>
        <dbReference type="ARBA" id="ARBA00022729"/>
    </source>
</evidence>
<evidence type="ECO:0000313" key="20">
    <source>
        <dbReference type="Proteomes" id="UP000789617"/>
    </source>
</evidence>
<feature type="domain" description="BON" evidence="7">
    <location>
        <begin position="139"/>
        <end position="206"/>
    </location>
</feature>
<dbReference type="EMBL" id="JARTTN020000001">
    <property type="protein sequence ID" value="MEC6059445.1"/>
    <property type="molecule type" value="Genomic_DNA"/>
</dbReference>
<evidence type="ECO:0000313" key="11">
    <source>
        <dbReference type="EMBL" id="PLP46759.1"/>
    </source>
</evidence>
<dbReference type="KEGG" id="kpk:A593_14235"/>
<evidence type="ECO:0000313" key="12">
    <source>
        <dbReference type="EMBL" id="QNP24146.1"/>
    </source>
</evidence>
<feature type="domain" description="BON" evidence="7">
    <location>
        <begin position="57"/>
        <end position="125"/>
    </location>
</feature>
<reference evidence="9" key="8">
    <citation type="submission" date="2024-01" db="EMBL/GenBank/DDBJ databases">
        <authorList>
            <person name="Macesic N."/>
        </authorList>
    </citation>
    <scope>NUCLEOTIDE SEQUENCE</scope>
    <source>
        <strain evidence="9">CPO071</strain>
    </source>
</reference>
<dbReference type="InterPro" id="IPR014004">
    <property type="entry name" value="Transpt-assoc_nodulatn_dom_bac"/>
</dbReference>
<dbReference type="SMART" id="SM00749">
    <property type="entry name" value="BON"/>
    <property type="match status" value="2"/>
</dbReference>
<evidence type="ECO:0000313" key="8">
    <source>
        <dbReference type="EMBL" id="CAH6224001.1"/>
    </source>
</evidence>
<name>A0A0B7GBR0_KLEVA</name>
<dbReference type="PANTHER" id="PTHR34606:SF11">
    <property type="entry name" value="OSMOTICALLY-INDUCIBLE PROTEIN Y"/>
    <property type="match status" value="1"/>
</dbReference>
<dbReference type="Pfam" id="PF04972">
    <property type="entry name" value="BON"/>
    <property type="match status" value="2"/>
</dbReference>
<dbReference type="RefSeq" id="WP_008807528.1">
    <property type="nucleotide sequence ID" value="NC_011283.1"/>
</dbReference>
<evidence type="ECO:0000256" key="5">
    <source>
        <dbReference type="ARBA" id="ARBA00070588"/>
    </source>
</evidence>
<evidence type="ECO:0000313" key="19">
    <source>
        <dbReference type="Proteomes" id="UP000516181"/>
    </source>
</evidence>
<evidence type="ECO:0000256" key="3">
    <source>
        <dbReference type="ARBA" id="ARBA00022737"/>
    </source>
</evidence>
<reference evidence="15 16" key="2">
    <citation type="submission" date="2018-01" db="EMBL/GenBank/DDBJ databases">
        <title>Genomic study of Klebsiella pneumoniae.</title>
        <authorList>
            <person name="Yang Y."/>
            <person name="Bicalho R."/>
        </authorList>
    </citation>
    <scope>NUCLEOTIDE SEQUENCE [LARGE SCALE GENOMIC DNA]</scope>
    <source>
        <strain evidence="11 16">A5</strain>
        <strain evidence="10 15">A8</strain>
    </source>
</reference>
<evidence type="ECO:0000313" key="10">
    <source>
        <dbReference type="EMBL" id="PLM95913.1"/>
    </source>
</evidence>
<dbReference type="FunFam" id="3.30.1340.30:FF:000001">
    <property type="entry name" value="Molecular chaperone OsmY"/>
    <property type="match status" value="2"/>
</dbReference>
<dbReference type="Proteomes" id="UP000516181">
    <property type="component" value="Chromosome"/>
</dbReference>
<keyword evidence="2 6" id="KW-0732">Signal</keyword>
<evidence type="ECO:0000256" key="1">
    <source>
        <dbReference type="ARBA" id="ARBA00004418"/>
    </source>
</evidence>
<evidence type="ECO:0000313" key="13">
    <source>
        <dbReference type="EMBL" id="STS88186.1"/>
    </source>
</evidence>
<dbReference type="OMA" id="DISVKTH"/>
<dbReference type="PROSITE" id="PS50914">
    <property type="entry name" value="BON"/>
    <property type="match status" value="2"/>
</dbReference>
<keyword evidence="4" id="KW-0574">Periplasm</keyword>
<dbReference type="NCBIfam" id="NF007858">
    <property type="entry name" value="PRK10568.1"/>
    <property type="match status" value="1"/>
</dbReference>
<keyword evidence="3" id="KW-0677">Repeat</keyword>
<dbReference type="Proteomes" id="UP000234412">
    <property type="component" value="Unassembled WGS sequence"/>
</dbReference>
<evidence type="ECO:0000313" key="18">
    <source>
        <dbReference type="Proteomes" id="UP000258928"/>
    </source>
</evidence>
<dbReference type="Proteomes" id="UP001176846">
    <property type="component" value="Unassembled WGS sequence"/>
</dbReference>
<dbReference type="Proteomes" id="UP000258928">
    <property type="component" value="Unassembled WGS sequence"/>
</dbReference>
<dbReference type="KEGG" id="kvq:SP68_18325"/>
<evidence type="ECO:0000256" key="6">
    <source>
        <dbReference type="SAM" id="SignalP"/>
    </source>
</evidence>
<reference evidence="8" key="6">
    <citation type="submission" date="2022-05" db="EMBL/GenBank/DDBJ databases">
        <authorList>
            <person name="Alioto T."/>
            <person name="Alioto T."/>
            <person name="Gomez Garrido J."/>
        </authorList>
    </citation>
    <scope>NUCLEOTIDE SEQUENCE</scope>
    <source>
        <strain evidence="8">0</strain>
    </source>
</reference>
<evidence type="ECO:0000313" key="14">
    <source>
        <dbReference type="EMBL" id="SXF97785.1"/>
    </source>
</evidence>
<evidence type="ECO:0000313" key="17">
    <source>
        <dbReference type="Proteomes" id="UP000254545"/>
    </source>
</evidence>
<protein>
    <recommendedName>
        <fullName evidence="5">Osmotically-inducible protein Y</fullName>
    </recommendedName>
</protein>
<gene>
    <name evidence="9" type="primary">osmY</name>
    <name evidence="13" type="synonym">osmY_2</name>
    <name evidence="8" type="ORF">AN2335V1_4535</name>
    <name evidence="11" type="ORF">CWM98_08890</name>
    <name evidence="10" type="ORF">CWN47_08925</name>
    <name evidence="12" type="ORF">IAP99_22630</name>
    <name evidence="13" type="ORF">NCTC9177_02026</name>
    <name evidence="9" type="ORF">QAB22_023340</name>
    <name evidence="14" type="ORF">SAMEA3729809_04619</name>
</gene>
<reference evidence="12 19" key="5">
    <citation type="submission" date="2020-08" db="EMBL/GenBank/DDBJ databases">
        <title>Complete genome sequence of Klebsiella pneumoniae KP2757.</title>
        <authorList>
            <person name="Zhang X."/>
        </authorList>
    </citation>
    <scope>NUCLEOTIDE SEQUENCE [LARGE SCALE GENOMIC DNA]</scope>
    <source>
        <strain evidence="12 19">KP2757</strain>
    </source>
</reference>
<reference evidence="13 17" key="3">
    <citation type="submission" date="2018-06" db="EMBL/GenBank/DDBJ databases">
        <authorList>
            <consortium name="Pathogen Informatics"/>
            <person name="Doyle S."/>
        </authorList>
    </citation>
    <scope>NUCLEOTIDE SEQUENCE [LARGE SCALE GENOMIC DNA]</scope>
    <source>
        <strain evidence="13 17">NCTC9177</strain>
    </source>
</reference>
<dbReference type="Gene3D" id="3.30.1340.30">
    <property type="match status" value="2"/>
</dbReference>
<dbReference type="EMBL" id="CP060807">
    <property type="protein sequence ID" value="QNP24146.1"/>
    <property type="molecule type" value="Genomic_DNA"/>
</dbReference>
<feature type="chain" id="PRO_5015034831" description="Osmotically-inducible protein Y" evidence="6">
    <location>
        <begin position="25"/>
        <end position="206"/>
    </location>
</feature>
<accession>A0A0B7GBR0</accession>
<sequence length="206" mass="21273">MTRLKNANMLLALFLGLAALNASAETEKTTVDSAKSAASNAGEAVDNSINKVGDFMDDSTITARVKAALIDHKDINSGDISVKTENKVVTLSGDVTSTEQKSQALSVAKGVEGVSHVNDKLTVHHKSSSETATLKGYAGDTAITSEVKAKLLADDIVPSRNVKVETNAGAVHLTGTVASAAQAERAAEIAKAVSGVKSVRNDLSVK</sequence>
<evidence type="ECO:0000313" key="15">
    <source>
        <dbReference type="Proteomes" id="UP000234412"/>
    </source>
</evidence>
<reference evidence="15 16" key="1">
    <citation type="submission" date="2017-11" db="EMBL/GenBank/DDBJ databases">
        <authorList>
            <person name="Han C.G."/>
        </authorList>
    </citation>
    <scope>NUCLEOTIDE SEQUENCE [LARGE SCALE GENOMIC DNA]</scope>
    <source>
        <strain evidence="11 16">A5</strain>
        <strain evidence="10 15">A8</strain>
    </source>
</reference>
<dbReference type="EMBL" id="UKAS01000021">
    <property type="protein sequence ID" value="SXF97785.1"/>
    <property type="molecule type" value="Genomic_DNA"/>
</dbReference>
<dbReference type="GO" id="GO:0042597">
    <property type="term" value="C:periplasmic space"/>
    <property type="evidence" value="ECO:0007669"/>
    <property type="project" value="UniProtKB-SubCell"/>
</dbReference>
<dbReference type="Proteomes" id="UP000234473">
    <property type="component" value="Unassembled WGS sequence"/>
</dbReference>
<evidence type="ECO:0000256" key="4">
    <source>
        <dbReference type="ARBA" id="ARBA00022764"/>
    </source>
</evidence>
<dbReference type="GeneID" id="93275140"/>
<feature type="signal peptide" evidence="6">
    <location>
        <begin position="1"/>
        <end position="24"/>
    </location>
</feature>
<reference evidence="14 18" key="4">
    <citation type="submission" date="2018-08" db="EMBL/GenBank/DDBJ databases">
        <authorList>
            <consortium name="Pathogen Informatics"/>
        </authorList>
    </citation>
    <scope>NUCLEOTIDE SEQUENCE [LARGE SCALE GENOMIC DNA]</scope>
    <source>
        <strain evidence="14 18">EuSCAPE_TR218</strain>
    </source>
</reference>
<dbReference type="EMBL" id="UGKR01000003">
    <property type="protein sequence ID" value="STS88186.1"/>
    <property type="molecule type" value="Genomic_DNA"/>
</dbReference>
<dbReference type="KEGG" id="kpe:KPK_4781"/>
<organism evidence="10 15">
    <name type="scientific">Klebsiella variicola</name>
    <dbReference type="NCBI Taxonomy" id="244366"/>
    <lineage>
        <taxon>Bacteria</taxon>
        <taxon>Pseudomonadati</taxon>
        <taxon>Pseudomonadota</taxon>
        <taxon>Gammaproteobacteria</taxon>
        <taxon>Enterobacterales</taxon>
        <taxon>Enterobacteriaceae</taxon>
        <taxon>Klebsiella/Raoultella group</taxon>
        <taxon>Klebsiella</taxon>
        <taxon>Klebsiella pneumoniae complex</taxon>
    </lineage>
</organism>
<dbReference type="InterPro" id="IPR007055">
    <property type="entry name" value="BON_dom"/>
</dbReference>
<dbReference type="EMBL" id="CAJOXS020000005">
    <property type="protein sequence ID" value="CAH6224001.1"/>
    <property type="molecule type" value="Genomic_DNA"/>
</dbReference>
<keyword evidence="20" id="KW-1185">Reference proteome</keyword>
<reference evidence="9" key="7">
    <citation type="journal article" date="2023" name="Nat. Commun.">
        <title>Genomic dissection of endemic carbapenem resistance reveals metallo-beta-lactamase dissemination through clonal, plasmid and integron transfer.</title>
        <authorList>
            <person name="Macesic N."/>
            <person name="Hawkey J."/>
            <person name="Vezina B."/>
            <person name="Wisniewski J.A."/>
            <person name="Cottingham H."/>
            <person name="Blakeway L.V."/>
            <person name="Harshegyi T."/>
            <person name="Pragastis K."/>
            <person name="Badoordeen G.Z."/>
            <person name="Dennison A."/>
            <person name="Spelman D.W."/>
            <person name="Jenney A.W.J."/>
            <person name="Peleg A.Y."/>
        </authorList>
    </citation>
    <scope>NUCLEOTIDE SEQUENCE</scope>
    <source>
        <strain evidence="9">CPO071</strain>
    </source>
</reference>
<dbReference type="Proteomes" id="UP000789617">
    <property type="component" value="Unassembled WGS sequence"/>
</dbReference>
<dbReference type="InterPro" id="IPR051686">
    <property type="entry name" value="Lipoprotein_DolP"/>
</dbReference>
<dbReference type="EMBL" id="PICB01000339">
    <property type="protein sequence ID" value="PLP46759.1"/>
    <property type="molecule type" value="Genomic_DNA"/>
</dbReference>
<evidence type="ECO:0000313" key="9">
    <source>
        <dbReference type="EMBL" id="MEC6059445.1"/>
    </source>
</evidence>
<dbReference type="Proteomes" id="UP000254545">
    <property type="component" value="Unassembled WGS sequence"/>
</dbReference>
<dbReference type="EMBL" id="PIDP01000212">
    <property type="protein sequence ID" value="PLM95913.1"/>
    <property type="molecule type" value="Genomic_DNA"/>
</dbReference>
<evidence type="ECO:0000313" key="16">
    <source>
        <dbReference type="Proteomes" id="UP000234473"/>
    </source>
</evidence>
<proteinExistence type="predicted"/>
<dbReference type="AlphaFoldDB" id="A0A0B7GBR0"/>
<dbReference type="PANTHER" id="PTHR34606">
    <property type="entry name" value="BON DOMAIN-CONTAINING PROTEIN"/>
    <property type="match status" value="1"/>
</dbReference>
<comment type="subcellular location">
    <subcellularLocation>
        <location evidence="1">Periplasm</location>
    </subcellularLocation>
</comment>